<dbReference type="GO" id="GO:0004301">
    <property type="term" value="F:epoxide hydrolase activity"/>
    <property type="evidence" value="ECO:0007669"/>
    <property type="project" value="TreeGrafter"/>
</dbReference>
<dbReference type="AlphaFoldDB" id="A0AAJ0FH65"/>
<comment type="similarity">
    <text evidence="1">Belongs to the peptidase S33 family.</text>
</comment>
<reference evidence="4" key="1">
    <citation type="submission" date="2023-06" db="EMBL/GenBank/DDBJ databases">
        <title>Genome-scale phylogeny and comparative genomics of the fungal order Sordariales.</title>
        <authorList>
            <consortium name="Lawrence Berkeley National Laboratory"/>
            <person name="Hensen N."/>
            <person name="Bonometti L."/>
            <person name="Westerberg I."/>
            <person name="Brannstrom I.O."/>
            <person name="Guillou S."/>
            <person name="Cros-Aarteil S."/>
            <person name="Calhoun S."/>
            <person name="Haridas S."/>
            <person name="Kuo A."/>
            <person name="Mondo S."/>
            <person name="Pangilinan J."/>
            <person name="Riley R."/>
            <person name="Labutti K."/>
            <person name="Andreopoulos B."/>
            <person name="Lipzen A."/>
            <person name="Chen C."/>
            <person name="Yanf M."/>
            <person name="Daum C."/>
            <person name="Ng V."/>
            <person name="Clum A."/>
            <person name="Steindorff A."/>
            <person name="Ohm R."/>
            <person name="Martin F."/>
            <person name="Silar P."/>
            <person name="Natvig D."/>
            <person name="Lalanne C."/>
            <person name="Gautier V."/>
            <person name="Ament-Velasquez S.L."/>
            <person name="Kruys A."/>
            <person name="Hutchinson M.I."/>
            <person name="Powell A.J."/>
            <person name="Barry K."/>
            <person name="Miller A.N."/>
            <person name="Grigoriev I.V."/>
            <person name="Debuchy R."/>
            <person name="Gladieux P."/>
            <person name="Thoren M.H."/>
            <person name="Johannesson H."/>
        </authorList>
    </citation>
    <scope>NUCLEOTIDE SEQUENCE</scope>
    <source>
        <strain evidence="4">8032-3</strain>
    </source>
</reference>
<dbReference type="GO" id="GO:0097176">
    <property type="term" value="P:epoxide metabolic process"/>
    <property type="evidence" value="ECO:0007669"/>
    <property type="project" value="TreeGrafter"/>
</dbReference>
<dbReference type="PANTHER" id="PTHR21661">
    <property type="entry name" value="EPOXIDE HYDROLASE 1-RELATED"/>
    <property type="match status" value="1"/>
</dbReference>
<dbReference type="Gene3D" id="3.40.50.1820">
    <property type="entry name" value="alpha/beta hydrolase"/>
    <property type="match status" value="1"/>
</dbReference>
<comment type="caution">
    <text evidence="4">The sequence shown here is derived from an EMBL/GenBank/DDBJ whole genome shotgun (WGS) entry which is preliminary data.</text>
</comment>
<dbReference type="InterPro" id="IPR029058">
    <property type="entry name" value="AB_hydrolase_fold"/>
</dbReference>
<gene>
    <name evidence="4" type="ORF">QBC33DRAFT_586560</name>
</gene>
<keyword evidence="2 4" id="KW-0378">Hydrolase</keyword>
<dbReference type="Proteomes" id="UP001244011">
    <property type="component" value="Unassembled WGS sequence"/>
</dbReference>
<dbReference type="SUPFAM" id="SSF53474">
    <property type="entry name" value="alpha/beta-Hydrolases"/>
    <property type="match status" value="1"/>
</dbReference>
<sequence>MELSVKPFQINVAGSKLESLEKKLSLAEFTDDTPMSDNWDYGAPVSDIKRLFTTNIAIDGFGKLQIHFAHKKSGRPGSISMLFCHGLAPSLPNFGFSQGPSKPGFGIPQYAECMHKLMLKLGYDKYVTQGGDWGFSVTCFIGILFPEHCLASHLNYVHTNPPTPLKHPLLYLQNRMPRTARERAGLARTQWFFEHSAEKRTRPATLSHALADSPVALLAWIHEKLHDWTDAYPWTGDEVLTWVSVYWFLAAGPAASVRAHLLRERAPARPAVREHNPRVRLGLSYFQQDLLAWPRCYGRTLGPVVFRGRA</sequence>
<accession>A0AAJ0FH65</accession>
<evidence type="ECO:0000256" key="1">
    <source>
        <dbReference type="ARBA" id="ARBA00010088"/>
    </source>
</evidence>
<organism evidence="4 5">
    <name type="scientific">Phialemonium atrogriseum</name>
    <dbReference type="NCBI Taxonomy" id="1093897"/>
    <lineage>
        <taxon>Eukaryota</taxon>
        <taxon>Fungi</taxon>
        <taxon>Dikarya</taxon>
        <taxon>Ascomycota</taxon>
        <taxon>Pezizomycotina</taxon>
        <taxon>Sordariomycetes</taxon>
        <taxon>Sordariomycetidae</taxon>
        <taxon>Cephalothecales</taxon>
        <taxon>Cephalothecaceae</taxon>
        <taxon>Phialemonium</taxon>
    </lineage>
</organism>
<dbReference type="InterPro" id="IPR016292">
    <property type="entry name" value="Epoxide_hydrolase"/>
</dbReference>
<dbReference type="EMBL" id="MU839008">
    <property type="protein sequence ID" value="KAK1767367.1"/>
    <property type="molecule type" value="Genomic_DNA"/>
</dbReference>
<dbReference type="InterPro" id="IPR000073">
    <property type="entry name" value="AB_hydrolase_1"/>
</dbReference>
<dbReference type="Pfam" id="PF00561">
    <property type="entry name" value="Abhydrolase_1"/>
    <property type="match status" value="1"/>
</dbReference>
<dbReference type="PIRSF" id="PIRSF001112">
    <property type="entry name" value="Epoxide_hydrolase"/>
    <property type="match status" value="1"/>
</dbReference>
<evidence type="ECO:0000313" key="5">
    <source>
        <dbReference type="Proteomes" id="UP001244011"/>
    </source>
</evidence>
<evidence type="ECO:0000256" key="2">
    <source>
        <dbReference type="ARBA" id="ARBA00022801"/>
    </source>
</evidence>
<keyword evidence="5" id="KW-1185">Reference proteome</keyword>
<evidence type="ECO:0000259" key="3">
    <source>
        <dbReference type="Pfam" id="PF00561"/>
    </source>
</evidence>
<protein>
    <submittedName>
        <fullName evidence="4">Alpha/Beta hydrolase protein</fullName>
    </submittedName>
</protein>
<name>A0AAJ0FH65_9PEZI</name>
<feature type="domain" description="AB hydrolase-1" evidence="3">
    <location>
        <begin position="87"/>
        <end position="199"/>
    </location>
</feature>
<dbReference type="GeneID" id="85314669"/>
<dbReference type="PANTHER" id="PTHR21661:SF35">
    <property type="entry name" value="EPOXIDE HYDROLASE"/>
    <property type="match status" value="1"/>
</dbReference>
<dbReference type="RefSeq" id="XP_060283580.1">
    <property type="nucleotide sequence ID" value="XM_060431482.1"/>
</dbReference>
<proteinExistence type="inferred from homology"/>
<evidence type="ECO:0000313" key="4">
    <source>
        <dbReference type="EMBL" id="KAK1767367.1"/>
    </source>
</evidence>